<organism evidence="2">
    <name type="scientific">hydrothermal vent metagenome</name>
    <dbReference type="NCBI Taxonomy" id="652676"/>
    <lineage>
        <taxon>unclassified sequences</taxon>
        <taxon>metagenomes</taxon>
        <taxon>ecological metagenomes</taxon>
    </lineage>
</organism>
<dbReference type="Pfam" id="PF02627">
    <property type="entry name" value="CMD"/>
    <property type="match status" value="1"/>
</dbReference>
<dbReference type="AlphaFoldDB" id="A0A3B0SXR5"/>
<sequence>MSEKYAPITDADWPPEIADMMADFAGGLNVYRVMAHHPMLLRAWAGLRDHIVHHSALMPDQREVVILRAGHRLQAEYEWAHHVSRARAVGMDNARINSIAGPIAAMKTPDAVLVTAVDGLIDHACLTAPARVELEQLLGPQGVLDVIATVGFYSTLAYIVKSFDVPIDSHITDISGPRA</sequence>
<evidence type="ECO:0000259" key="1">
    <source>
        <dbReference type="Pfam" id="PF02627"/>
    </source>
</evidence>
<evidence type="ECO:0000313" key="2">
    <source>
        <dbReference type="EMBL" id="VAW05877.1"/>
    </source>
</evidence>
<gene>
    <name evidence="2" type="ORF">MNBD_ALPHA07-2404</name>
</gene>
<dbReference type="GO" id="GO:0051920">
    <property type="term" value="F:peroxiredoxin activity"/>
    <property type="evidence" value="ECO:0007669"/>
    <property type="project" value="InterPro"/>
</dbReference>
<dbReference type="PANTHER" id="PTHR34846">
    <property type="entry name" value="4-CARBOXYMUCONOLACTONE DECARBOXYLASE FAMILY PROTEIN (AFU_ORTHOLOGUE AFUA_6G11590)"/>
    <property type="match status" value="1"/>
</dbReference>
<protein>
    <recommendedName>
        <fullName evidence="1">Carboxymuconolactone decarboxylase-like domain-containing protein</fullName>
    </recommendedName>
</protein>
<dbReference type="PANTHER" id="PTHR34846:SF5">
    <property type="entry name" value="CARBOXYMUCONOLACTONE DECARBOXYLASE-LIKE DOMAIN-CONTAINING PROTEIN"/>
    <property type="match status" value="1"/>
</dbReference>
<dbReference type="Gene3D" id="1.20.1290.10">
    <property type="entry name" value="AhpD-like"/>
    <property type="match status" value="1"/>
</dbReference>
<reference evidence="2" key="1">
    <citation type="submission" date="2018-06" db="EMBL/GenBank/DDBJ databases">
        <authorList>
            <person name="Zhirakovskaya E."/>
        </authorList>
    </citation>
    <scope>NUCLEOTIDE SEQUENCE</scope>
</reference>
<dbReference type="InterPro" id="IPR003779">
    <property type="entry name" value="CMD-like"/>
</dbReference>
<accession>A0A3B0SXR5</accession>
<dbReference type="EMBL" id="UOEG01000309">
    <property type="protein sequence ID" value="VAW05877.1"/>
    <property type="molecule type" value="Genomic_DNA"/>
</dbReference>
<name>A0A3B0SXR5_9ZZZZ</name>
<dbReference type="SUPFAM" id="SSF69118">
    <property type="entry name" value="AhpD-like"/>
    <property type="match status" value="1"/>
</dbReference>
<feature type="domain" description="Carboxymuconolactone decarboxylase-like" evidence="1">
    <location>
        <begin position="39"/>
        <end position="107"/>
    </location>
</feature>
<dbReference type="InterPro" id="IPR029032">
    <property type="entry name" value="AhpD-like"/>
</dbReference>
<proteinExistence type="predicted"/>